<dbReference type="CDD" id="cd13849">
    <property type="entry name" value="CuRO_1_LCC_plant"/>
    <property type="match status" value="1"/>
</dbReference>
<dbReference type="InterPro" id="IPR001117">
    <property type="entry name" value="Cu-oxidase_2nd"/>
</dbReference>
<dbReference type="GO" id="GO:0005507">
    <property type="term" value="F:copper ion binding"/>
    <property type="evidence" value="ECO:0007669"/>
    <property type="project" value="InterPro"/>
</dbReference>
<dbReference type="NCBIfam" id="TIGR03389">
    <property type="entry name" value="laccase"/>
    <property type="match status" value="1"/>
</dbReference>
<keyword evidence="9 13" id="KW-0560">Oxidoreductase</keyword>
<dbReference type="OMA" id="CHIDAHI"/>
<accession>A0A059AGH9</accession>
<dbReference type="FunFam" id="2.60.40.420:FF:000062">
    <property type="entry name" value="Laccase"/>
    <property type="match status" value="1"/>
</dbReference>
<evidence type="ECO:0000256" key="13">
    <source>
        <dbReference type="RuleBase" id="RU361119"/>
    </source>
</evidence>
<reference evidence="17" key="1">
    <citation type="submission" date="2013-07" db="EMBL/GenBank/DDBJ databases">
        <title>The genome of Eucalyptus grandis.</title>
        <authorList>
            <person name="Schmutz J."/>
            <person name="Hayes R."/>
            <person name="Myburg A."/>
            <person name="Tuskan G."/>
            <person name="Grattapaglia D."/>
            <person name="Rokhsar D.S."/>
        </authorList>
    </citation>
    <scope>NUCLEOTIDE SEQUENCE</scope>
    <source>
        <tissue evidence="17">Leaf extractions</tissue>
    </source>
</reference>
<dbReference type="PROSITE" id="PS00079">
    <property type="entry name" value="MULTICOPPER_OXIDASE1"/>
    <property type="match status" value="1"/>
</dbReference>
<feature type="chain" id="PRO_5005102214" description="Laccase" evidence="13">
    <location>
        <begin position="33"/>
        <end position="575"/>
    </location>
</feature>
<keyword evidence="11" id="KW-0325">Glycoprotein</keyword>
<dbReference type="GO" id="GO:0048046">
    <property type="term" value="C:apoplast"/>
    <property type="evidence" value="ECO:0007669"/>
    <property type="project" value="UniProtKB-SubCell"/>
</dbReference>
<comment type="function">
    <text evidence="13">Lignin degradation and detoxification of lignin-derived products.</text>
</comment>
<evidence type="ECO:0000256" key="11">
    <source>
        <dbReference type="ARBA" id="ARBA00023180"/>
    </source>
</evidence>
<evidence type="ECO:0000256" key="4">
    <source>
        <dbReference type="ARBA" id="ARBA00012297"/>
    </source>
</evidence>
<dbReference type="PANTHER" id="PTHR11709:SF68">
    <property type="entry name" value="LACCASE-13"/>
    <property type="match status" value="1"/>
</dbReference>
<comment type="subcellular location">
    <subcellularLocation>
        <location evidence="2 13">Secreted</location>
        <location evidence="2 13">Extracellular space</location>
        <location evidence="2 13">Apoplast</location>
    </subcellularLocation>
</comment>
<dbReference type="InterPro" id="IPR002355">
    <property type="entry name" value="Cu_oxidase_Cu_BS"/>
</dbReference>
<evidence type="ECO:0000259" key="14">
    <source>
        <dbReference type="Pfam" id="PF00394"/>
    </source>
</evidence>
<evidence type="ECO:0000256" key="5">
    <source>
        <dbReference type="ARBA" id="ARBA00022523"/>
    </source>
</evidence>
<evidence type="ECO:0000256" key="7">
    <source>
        <dbReference type="ARBA" id="ARBA00022723"/>
    </source>
</evidence>
<dbReference type="EC" id="1.10.3.2" evidence="4 13"/>
<evidence type="ECO:0000256" key="8">
    <source>
        <dbReference type="ARBA" id="ARBA00022737"/>
    </source>
</evidence>
<keyword evidence="8 13" id="KW-0677">Repeat</keyword>
<evidence type="ECO:0000256" key="2">
    <source>
        <dbReference type="ARBA" id="ARBA00004271"/>
    </source>
</evidence>
<dbReference type="Gene3D" id="2.60.40.420">
    <property type="entry name" value="Cupredoxins - blue copper proteins"/>
    <property type="match status" value="3"/>
</dbReference>
<dbReference type="InterPro" id="IPR034285">
    <property type="entry name" value="CuRO_2_LCC"/>
</dbReference>
<comment type="similarity">
    <text evidence="3 13">Belongs to the multicopper oxidase family.</text>
</comment>
<proteinExistence type="inferred from homology"/>
<keyword evidence="5 13" id="KW-0052">Apoplast</keyword>
<dbReference type="InterPro" id="IPR008972">
    <property type="entry name" value="Cupredoxin"/>
</dbReference>
<feature type="domain" description="Plastocyanin-like" evidence="15">
    <location>
        <begin position="424"/>
        <end position="558"/>
    </location>
</feature>
<keyword evidence="6 13" id="KW-0964">Secreted</keyword>
<evidence type="ECO:0000256" key="6">
    <source>
        <dbReference type="ARBA" id="ARBA00022525"/>
    </source>
</evidence>
<evidence type="ECO:0000256" key="10">
    <source>
        <dbReference type="ARBA" id="ARBA00023008"/>
    </source>
</evidence>
<name>A0A059AGH9_EUCGR</name>
<dbReference type="GO" id="GO:0052716">
    <property type="term" value="F:hydroquinone:oxygen oxidoreductase activity"/>
    <property type="evidence" value="ECO:0007669"/>
    <property type="project" value="UniProtKB-EC"/>
</dbReference>
<protein>
    <recommendedName>
        <fullName evidence="4 13">Laccase</fullName>
        <ecNumber evidence="4 13">1.10.3.2</ecNumber>
    </recommendedName>
    <alternativeName>
        <fullName evidence="13">Benzenediol:oxygen oxidoreductase</fullName>
    </alternativeName>
    <alternativeName>
        <fullName evidence="13">Diphenol oxidase</fullName>
    </alternativeName>
    <alternativeName>
        <fullName evidence="13">Urishiol oxidase</fullName>
    </alternativeName>
</protein>
<keyword evidence="13" id="KW-0732">Signal</keyword>
<dbReference type="FunFam" id="2.60.40.420:FF:000049">
    <property type="entry name" value="Laccase"/>
    <property type="match status" value="1"/>
</dbReference>
<dbReference type="Pfam" id="PF07732">
    <property type="entry name" value="Cu-oxidase_3"/>
    <property type="match status" value="1"/>
</dbReference>
<dbReference type="CDD" id="cd13897">
    <property type="entry name" value="CuRO_3_LCC_plant"/>
    <property type="match status" value="1"/>
</dbReference>
<evidence type="ECO:0000259" key="15">
    <source>
        <dbReference type="Pfam" id="PF07731"/>
    </source>
</evidence>
<feature type="domain" description="Plastocyanin-like" evidence="16">
    <location>
        <begin position="41"/>
        <end position="154"/>
    </location>
</feature>
<dbReference type="GO" id="GO:0046274">
    <property type="term" value="P:lignin catabolic process"/>
    <property type="evidence" value="ECO:0007669"/>
    <property type="project" value="UniProtKB-KW"/>
</dbReference>
<keyword evidence="10 13" id="KW-0186">Copper</keyword>
<dbReference type="KEGG" id="egr:104422348"/>
<dbReference type="InterPro" id="IPR011707">
    <property type="entry name" value="Cu-oxidase-like_N"/>
</dbReference>
<dbReference type="EMBL" id="KK198762">
    <property type="protein sequence ID" value="KCW52465.1"/>
    <property type="molecule type" value="Genomic_DNA"/>
</dbReference>
<dbReference type="SUPFAM" id="SSF49503">
    <property type="entry name" value="Cupredoxins"/>
    <property type="match status" value="3"/>
</dbReference>
<dbReference type="CDD" id="cd13875">
    <property type="entry name" value="CuRO_2_LCC_plant"/>
    <property type="match status" value="1"/>
</dbReference>
<feature type="signal peptide" evidence="13">
    <location>
        <begin position="1"/>
        <end position="32"/>
    </location>
</feature>
<evidence type="ECO:0000256" key="3">
    <source>
        <dbReference type="ARBA" id="ARBA00010609"/>
    </source>
</evidence>
<dbReference type="Gramene" id="KCW52465">
    <property type="protein sequence ID" value="KCW52465"/>
    <property type="gene ID" value="EUGRSUZ_J01857"/>
</dbReference>
<evidence type="ECO:0000256" key="1">
    <source>
        <dbReference type="ARBA" id="ARBA00000349"/>
    </source>
</evidence>
<dbReference type="InterPro" id="IPR034289">
    <property type="entry name" value="CuRO_3_LCC"/>
</dbReference>
<dbReference type="InterPro" id="IPR045087">
    <property type="entry name" value="Cu-oxidase_fam"/>
</dbReference>
<gene>
    <name evidence="17" type="ORF">EUGRSUZ_J01857</name>
</gene>
<comment type="cofactor">
    <cofactor evidence="13">
        <name>Cu cation</name>
        <dbReference type="ChEBI" id="CHEBI:23378"/>
    </cofactor>
    <text evidence="13">Binds 4 Cu cations per monomer.</text>
</comment>
<dbReference type="AlphaFoldDB" id="A0A059AGH9"/>
<evidence type="ECO:0000259" key="16">
    <source>
        <dbReference type="Pfam" id="PF07732"/>
    </source>
</evidence>
<feature type="domain" description="Plastocyanin-like" evidence="14">
    <location>
        <begin position="167"/>
        <end position="316"/>
    </location>
</feature>
<dbReference type="OrthoDB" id="2121828at2759"/>
<dbReference type="Pfam" id="PF00394">
    <property type="entry name" value="Cu-oxidase"/>
    <property type="match status" value="1"/>
</dbReference>
<comment type="catalytic activity">
    <reaction evidence="1 13">
        <text>4 hydroquinone + O2 = 4 benzosemiquinone + 2 H2O</text>
        <dbReference type="Rhea" id="RHEA:11276"/>
        <dbReference type="ChEBI" id="CHEBI:15377"/>
        <dbReference type="ChEBI" id="CHEBI:15379"/>
        <dbReference type="ChEBI" id="CHEBI:17594"/>
        <dbReference type="ChEBI" id="CHEBI:17977"/>
        <dbReference type="EC" id="1.10.3.2"/>
    </reaction>
</comment>
<organism evidence="17">
    <name type="scientific">Eucalyptus grandis</name>
    <name type="common">Flooded gum</name>
    <dbReference type="NCBI Taxonomy" id="71139"/>
    <lineage>
        <taxon>Eukaryota</taxon>
        <taxon>Viridiplantae</taxon>
        <taxon>Streptophyta</taxon>
        <taxon>Embryophyta</taxon>
        <taxon>Tracheophyta</taxon>
        <taxon>Spermatophyta</taxon>
        <taxon>Magnoliopsida</taxon>
        <taxon>eudicotyledons</taxon>
        <taxon>Gunneridae</taxon>
        <taxon>Pentapetalae</taxon>
        <taxon>rosids</taxon>
        <taxon>malvids</taxon>
        <taxon>Myrtales</taxon>
        <taxon>Myrtaceae</taxon>
        <taxon>Myrtoideae</taxon>
        <taxon>Eucalypteae</taxon>
        <taxon>Eucalyptus</taxon>
    </lineage>
</organism>
<dbReference type="InterPro" id="IPR034288">
    <property type="entry name" value="CuRO_1_LCC"/>
</dbReference>
<dbReference type="InParanoid" id="A0A059AGH9"/>
<sequence length="575" mass="63412">MQIRKLIDKPHQFCLLIALSVVLASLVSFSDAETHYHEFVIQEQPVKRLCRTHKIITVNGQFPGPILEVRDGDSLIIKTTNIAQYNVTLHWHGVRQIANPWADGPEYITQCPIQPGGTYTYRFTIQNQVGTLWWHAHSQWLRATVYGALIIYPKFGLPYPFATPNQEIPVILGEWWDRDPMAVLRQAQFTGAAPNVSDAYTINGQPGDFYRCSSQETTVFSVESGETVLLRIINAALNQELFFAVANHKLTVVGVDAAYTKPFPTSVIMIGPGQTTDVLFTADQSPSRYYMAASAYDTAQNAAFDNTTTTAVLEYGSETCSARRQSSQVLLPQLPAFNDTATATAFTAGLRSPSKVGVPNNIDENLFFAVGLGLINCLLPSPSCQGPNNTRFAASMNNVSFVFPTTLSVMQAYYQGVQGIFTADFPPVPPVRFDYTGNVNRALWQPVNGTKVYKLKYGSTVQIVLQDTSIVTTEDHPMHLHGYQFSVVGMGFGNFNAARDTPKFNLVDPPVRNTIGTPPGGWVAIRFVADNPGVWLMHCHIDAHLVWGLAMCFLVENGQGAQQTVIPPPQDLPQC</sequence>
<evidence type="ECO:0000313" key="17">
    <source>
        <dbReference type="EMBL" id="KCW52465.1"/>
    </source>
</evidence>
<keyword evidence="7 13" id="KW-0479">Metal-binding</keyword>
<dbReference type="InterPro" id="IPR011706">
    <property type="entry name" value="Cu-oxidase_C"/>
</dbReference>
<dbReference type="PROSITE" id="PS00080">
    <property type="entry name" value="MULTICOPPER_OXIDASE2"/>
    <property type="match status" value="1"/>
</dbReference>
<dbReference type="GO" id="GO:0016491">
    <property type="term" value="F:oxidoreductase activity"/>
    <property type="evidence" value="ECO:0000318"/>
    <property type="project" value="GO_Central"/>
</dbReference>
<dbReference type="PANTHER" id="PTHR11709">
    <property type="entry name" value="MULTI-COPPER OXIDASE"/>
    <property type="match status" value="1"/>
</dbReference>
<dbReference type="InterPro" id="IPR017761">
    <property type="entry name" value="Laccase"/>
</dbReference>
<dbReference type="InterPro" id="IPR033138">
    <property type="entry name" value="Cu_oxidase_CS"/>
</dbReference>
<dbReference type="eggNOG" id="KOG1263">
    <property type="taxonomic scope" value="Eukaryota"/>
</dbReference>
<evidence type="ECO:0000256" key="12">
    <source>
        <dbReference type="ARBA" id="ARBA00023185"/>
    </source>
</evidence>
<dbReference type="Pfam" id="PF07731">
    <property type="entry name" value="Cu-oxidase_2"/>
    <property type="match status" value="1"/>
</dbReference>
<keyword evidence="12 13" id="KW-0439">Lignin degradation</keyword>
<evidence type="ECO:0000256" key="9">
    <source>
        <dbReference type="ARBA" id="ARBA00023002"/>
    </source>
</evidence>